<dbReference type="PANTHER" id="PTHR43591">
    <property type="entry name" value="METHYLTRANSFERASE"/>
    <property type="match status" value="1"/>
</dbReference>
<evidence type="ECO:0000256" key="1">
    <source>
        <dbReference type="ARBA" id="ARBA00038158"/>
    </source>
</evidence>
<dbReference type="AlphaFoldDB" id="A0A084G340"/>
<dbReference type="OrthoDB" id="184880at2759"/>
<dbReference type="RefSeq" id="XP_016641551.1">
    <property type="nucleotide sequence ID" value="XM_016788752.1"/>
</dbReference>
<dbReference type="PANTHER" id="PTHR43591:SF24">
    <property type="entry name" value="2-METHOXY-6-POLYPRENYL-1,4-BENZOQUINOL METHYLASE, MITOCHONDRIAL"/>
    <property type="match status" value="1"/>
</dbReference>
<dbReference type="KEGG" id="sapo:SAPIO_CDS6727"/>
<evidence type="ECO:0000313" key="3">
    <source>
        <dbReference type="EMBL" id="KEZ41752.1"/>
    </source>
</evidence>
<dbReference type="VEuPathDB" id="FungiDB:SAPIO_CDS6727"/>
<dbReference type="GO" id="GO:0008168">
    <property type="term" value="F:methyltransferase activity"/>
    <property type="evidence" value="ECO:0007669"/>
    <property type="project" value="TreeGrafter"/>
</dbReference>
<comment type="caution">
    <text evidence="3">The sequence shown here is derived from an EMBL/GenBank/DDBJ whole genome shotgun (WGS) entry which is preliminary data.</text>
</comment>
<gene>
    <name evidence="3" type="ORF">SAPIO_CDS6727</name>
</gene>
<name>A0A084G340_PSEDA</name>
<keyword evidence="4" id="KW-1185">Reference proteome</keyword>
<evidence type="ECO:0000313" key="4">
    <source>
        <dbReference type="Proteomes" id="UP000028545"/>
    </source>
</evidence>
<dbReference type="HOGENOM" id="CLU_010595_7_1_1"/>
<dbReference type="OMA" id="WAMLANW"/>
<dbReference type="GeneID" id="27725799"/>
<dbReference type="Proteomes" id="UP000028545">
    <property type="component" value="Unassembled WGS sequence"/>
</dbReference>
<feature type="region of interest" description="Disordered" evidence="2">
    <location>
        <begin position="1"/>
        <end position="37"/>
    </location>
</feature>
<protein>
    <submittedName>
        <fullName evidence="3">Uncharacterized protein</fullName>
    </submittedName>
</protein>
<reference evidence="3 4" key="1">
    <citation type="journal article" date="2014" name="Genome Announc.">
        <title>Draft genome sequence of the pathogenic fungus Scedosporium apiospermum.</title>
        <authorList>
            <person name="Vandeputte P."/>
            <person name="Ghamrawi S."/>
            <person name="Rechenmann M."/>
            <person name="Iltis A."/>
            <person name="Giraud S."/>
            <person name="Fleury M."/>
            <person name="Thornton C."/>
            <person name="Delhaes L."/>
            <person name="Meyer W."/>
            <person name="Papon N."/>
            <person name="Bouchara J.P."/>
        </authorList>
    </citation>
    <scope>NUCLEOTIDE SEQUENCE [LARGE SCALE GENOMIC DNA]</scope>
    <source>
        <strain evidence="3 4">IHEM 14462</strain>
    </source>
</reference>
<dbReference type="Gene3D" id="3.40.50.150">
    <property type="entry name" value="Vaccinia Virus protein VP39"/>
    <property type="match status" value="1"/>
</dbReference>
<dbReference type="InterPro" id="IPR029063">
    <property type="entry name" value="SAM-dependent_MTases_sf"/>
</dbReference>
<dbReference type="SUPFAM" id="SSF53335">
    <property type="entry name" value="S-adenosyl-L-methionine-dependent methyltransferases"/>
    <property type="match status" value="1"/>
</dbReference>
<dbReference type="CDD" id="cd02440">
    <property type="entry name" value="AdoMet_MTases"/>
    <property type="match status" value="1"/>
</dbReference>
<proteinExistence type="inferred from homology"/>
<sequence>MSSPKAPKSPESPPKSSPKSTSPTPGPASPPRDLLGDAGAVIEDLEDASSVYAQSTVTDTTSLRSSILDFKWENGRRYHAYQDGAYWGPNDERQQDAEDLMHEMYRIVLDNKLYVTPIGDNIQRVLDVGCGTGAWAIDFADENPASEVIGVDLSPIQPSFIPPNCKFEVDNVTKDWTFPENHFDFIHIRYMTGCIPDWVGFYKKIMRHLKPGGWIEHVELSSVARSDDNTLRPGGPLVRWAEIFRQFGEHTGKTFSISETGRELIREAEFKNIHERTLKIPIGTWPKDPILKKWGLWNRQFLLQGLEGFSIRGLTDLLGWTFEEAQLYLVDARSEITDPRVHSYIEMMVVGGQKPLE</sequence>
<dbReference type="Pfam" id="PF13489">
    <property type="entry name" value="Methyltransf_23"/>
    <property type="match status" value="1"/>
</dbReference>
<organism evidence="3 4">
    <name type="scientific">Pseudallescheria apiosperma</name>
    <name type="common">Scedosporium apiospermum</name>
    <dbReference type="NCBI Taxonomy" id="563466"/>
    <lineage>
        <taxon>Eukaryota</taxon>
        <taxon>Fungi</taxon>
        <taxon>Dikarya</taxon>
        <taxon>Ascomycota</taxon>
        <taxon>Pezizomycotina</taxon>
        <taxon>Sordariomycetes</taxon>
        <taxon>Hypocreomycetidae</taxon>
        <taxon>Microascales</taxon>
        <taxon>Microascaceae</taxon>
        <taxon>Scedosporium</taxon>
    </lineage>
</organism>
<comment type="similarity">
    <text evidence="1">Belongs to the methyltransferase superfamily. LaeA methyltransferase family.</text>
</comment>
<dbReference type="EMBL" id="JOWA01000107">
    <property type="protein sequence ID" value="KEZ41752.1"/>
    <property type="molecule type" value="Genomic_DNA"/>
</dbReference>
<evidence type="ECO:0000256" key="2">
    <source>
        <dbReference type="SAM" id="MobiDB-lite"/>
    </source>
</evidence>
<accession>A0A084G340</accession>